<gene>
    <name evidence="1" type="ORF">PPERSA_05868</name>
</gene>
<comment type="caution">
    <text evidence="1">The sequence shown here is derived from an EMBL/GenBank/DDBJ whole genome shotgun (WGS) entry which is preliminary data.</text>
</comment>
<protein>
    <submittedName>
        <fullName evidence="1">Uncharacterized protein</fullName>
    </submittedName>
</protein>
<dbReference type="AlphaFoldDB" id="A0A0V0R3Z5"/>
<evidence type="ECO:0000313" key="2">
    <source>
        <dbReference type="Proteomes" id="UP000054937"/>
    </source>
</evidence>
<dbReference type="Proteomes" id="UP000054937">
    <property type="component" value="Unassembled WGS sequence"/>
</dbReference>
<proteinExistence type="predicted"/>
<dbReference type="EMBL" id="LDAU01000053">
    <property type="protein sequence ID" value="KRX09199.1"/>
    <property type="molecule type" value="Genomic_DNA"/>
</dbReference>
<name>A0A0V0R3Z5_PSEPJ</name>
<sequence>MYEKNEYWLKGKQRNIEVIKALLEEKQKQEESQYSFKPDIKKIKPSEVAPQYRTKSGVNNHIKRQIQARIQRESIKEKLNGYSSTQKLQTYSSIKENPQNIIKNQTSMKSLVSSKSSSTLKKQFTVPNQPKFNQKQKLQEIPCLQYPYHPLSSRGSHNKQEERYLVPEQFISDFEEKQSKYSQDLDKLNNEYYVIQQQEDMQEMKYTNAQEYLRNQLLSMDI</sequence>
<keyword evidence="2" id="KW-1185">Reference proteome</keyword>
<accession>A0A0V0R3Z5</accession>
<evidence type="ECO:0000313" key="1">
    <source>
        <dbReference type="EMBL" id="KRX09199.1"/>
    </source>
</evidence>
<reference evidence="1 2" key="1">
    <citation type="journal article" date="2015" name="Sci. Rep.">
        <title>Genome of the facultative scuticociliatosis pathogen Pseudocohnilembus persalinus provides insight into its virulence through horizontal gene transfer.</title>
        <authorList>
            <person name="Xiong J."/>
            <person name="Wang G."/>
            <person name="Cheng J."/>
            <person name="Tian M."/>
            <person name="Pan X."/>
            <person name="Warren A."/>
            <person name="Jiang C."/>
            <person name="Yuan D."/>
            <person name="Miao W."/>
        </authorList>
    </citation>
    <scope>NUCLEOTIDE SEQUENCE [LARGE SCALE GENOMIC DNA]</scope>
    <source>
        <strain evidence="1">36N120E</strain>
    </source>
</reference>
<dbReference type="InParanoid" id="A0A0V0R3Z5"/>
<organism evidence="1 2">
    <name type="scientific">Pseudocohnilembus persalinus</name>
    <name type="common">Ciliate</name>
    <dbReference type="NCBI Taxonomy" id="266149"/>
    <lineage>
        <taxon>Eukaryota</taxon>
        <taxon>Sar</taxon>
        <taxon>Alveolata</taxon>
        <taxon>Ciliophora</taxon>
        <taxon>Intramacronucleata</taxon>
        <taxon>Oligohymenophorea</taxon>
        <taxon>Scuticociliatia</taxon>
        <taxon>Philasterida</taxon>
        <taxon>Pseudocohnilembidae</taxon>
        <taxon>Pseudocohnilembus</taxon>
    </lineage>
</organism>